<proteinExistence type="predicted"/>
<evidence type="ECO:0000313" key="1">
    <source>
        <dbReference type="EMBL" id="CEG46236.1"/>
    </source>
</evidence>
<dbReference type="RefSeq" id="XP_024582605.1">
    <property type="nucleotide sequence ID" value="XM_024717070.1"/>
</dbReference>
<dbReference type="AlphaFoldDB" id="A0A0P1AY20"/>
<name>A0A0P1AY20_PLAHL</name>
<keyword evidence="2" id="KW-1185">Reference proteome</keyword>
<evidence type="ECO:0000313" key="2">
    <source>
        <dbReference type="Proteomes" id="UP000054928"/>
    </source>
</evidence>
<reference evidence="2" key="1">
    <citation type="submission" date="2014-09" db="EMBL/GenBank/DDBJ databases">
        <authorList>
            <person name="Sharma Rahul"/>
            <person name="Thines Marco"/>
        </authorList>
    </citation>
    <scope>NUCLEOTIDE SEQUENCE [LARGE SCALE GENOMIC DNA]</scope>
</reference>
<organism evidence="1 2">
    <name type="scientific">Plasmopara halstedii</name>
    <name type="common">Downy mildew of sunflower</name>
    <dbReference type="NCBI Taxonomy" id="4781"/>
    <lineage>
        <taxon>Eukaryota</taxon>
        <taxon>Sar</taxon>
        <taxon>Stramenopiles</taxon>
        <taxon>Oomycota</taxon>
        <taxon>Peronosporomycetes</taxon>
        <taxon>Peronosporales</taxon>
        <taxon>Peronosporaceae</taxon>
        <taxon>Plasmopara</taxon>
    </lineage>
</organism>
<accession>A0A0P1AY20</accession>
<dbReference type="GeneID" id="36397705"/>
<dbReference type="Proteomes" id="UP000054928">
    <property type="component" value="Unassembled WGS sequence"/>
</dbReference>
<protein>
    <submittedName>
        <fullName evidence="1">Uncharacterized protein</fullName>
    </submittedName>
</protein>
<dbReference type="EMBL" id="CCYD01002047">
    <property type="protein sequence ID" value="CEG46236.1"/>
    <property type="molecule type" value="Genomic_DNA"/>
</dbReference>
<sequence>MSDAVKSSLRIVGSIVRLYIFPNGQRLSVVAVSTARFQEVDCVPVLQPKEGICDGFARGYVSTSPF</sequence>